<keyword evidence="2" id="KW-1185">Reference proteome</keyword>
<accession>A0AAV2AR64</accession>
<reference evidence="1 2" key="1">
    <citation type="submission" date="2024-04" db="EMBL/GenBank/DDBJ databases">
        <authorList>
            <person name="Rising A."/>
            <person name="Reimegard J."/>
            <person name="Sonavane S."/>
            <person name="Akerstrom W."/>
            <person name="Nylinder S."/>
            <person name="Hedman E."/>
            <person name="Kallberg Y."/>
        </authorList>
    </citation>
    <scope>NUCLEOTIDE SEQUENCE [LARGE SCALE GENOMIC DNA]</scope>
</reference>
<dbReference type="EMBL" id="CAXIEN010000201">
    <property type="protein sequence ID" value="CAL1286317.1"/>
    <property type="molecule type" value="Genomic_DNA"/>
</dbReference>
<proteinExistence type="predicted"/>
<comment type="caution">
    <text evidence="1">The sequence shown here is derived from an EMBL/GenBank/DDBJ whole genome shotgun (WGS) entry which is preliminary data.</text>
</comment>
<evidence type="ECO:0000313" key="1">
    <source>
        <dbReference type="EMBL" id="CAL1286317.1"/>
    </source>
</evidence>
<organism evidence="1 2">
    <name type="scientific">Larinioides sclopetarius</name>
    <dbReference type="NCBI Taxonomy" id="280406"/>
    <lineage>
        <taxon>Eukaryota</taxon>
        <taxon>Metazoa</taxon>
        <taxon>Ecdysozoa</taxon>
        <taxon>Arthropoda</taxon>
        <taxon>Chelicerata</taxon>
        <taxon>Arachnida</taxon>
        <taxon>Araneae</taxon>
        <taxon>Araneomorphae</taxon>
        <taxon>Entelegynae</taxon>
        <taxon>Araneoidea</taxon>
        <taxon>Araneidae</taxon>
        <taxon>Larinioides</taxon>
    </lineage>
</organism>
<dbReference type="Proteomes" id="UP001497382">
    <property type="component" value="Unassembled WGS sequence"/>
</dbReference>
<evidence type="ECO:0000313" key="2">
    <source>
        <dbReference type="Proteomes" id="UP001497382"/>
    </source>
</evidence>
<sequence length="78" mass="9094">MWFRIQLEHGLPLLSILIGHDGFFYVKLIDIGRLLGKENPYVFRNSLKYFAIEGKMSYPPLDSTFPTKPFKLTLYPSL</sequence>
<protein>
    <submittedName>
        <fullName evidence="1">Uncharacterized protein</fullName>
    </submittedName>
</protein>
<name>A0AAV2AR64_9ARAC</name>
<dbReference type="AlphaFoldDB" id="A0AAV2AR64"/>
<gene>
    <name evidence="1" type="ORF">LARSCL_LOCUS14181</name>
</gene>